<evidence type="ECO:0000313" key="2">
    <source>
        <dbReference type="EMBL" id="KAF2228926.1"/>
    </source>
</evidence>
<gene>
    <name evidence="2" type="ORF">EV356DRAFT_418626</name>
</gene>
<sequence length="309" mass="33377">MATTENCASISTSTTDTLPSGSYGVVASSGNTDPTPEAAPSKRDMSVGRSSSNGLAKRALQDVSPPYANYVRTLTPAWVSQVGDVSGQFFNYPLFGHEAAGVNGIYGCTSVIVSSEKGVFISHIWEVPMFIDKDWNPTSDTQFGNVFPALRDGTANCQSLTGLVGTDDNPGPLNAIYAPKVYVLTPFATQWDKDEKGITTNLRYQDRANSLLNQVAGIIPGENSKQEVLGYTRTDKQSSTAQPGTAGRAILEVDPFQYWLTSANTPANSPGLQVGRWRLWVEDQLITFQDFWLPNTTPPPGTIQQRNVG</sequence>
<keyword evidence="3" id="KW-1185">Reference proteome</keyword>
<reference evidence="2" key="1">
    <citation type="journal article" date="2020" name="Stud. Mycol.">
        <title>101 Dothideomycetes genomes: a test case for predicting lifestyles and emergence of pathogens.</title>
        <authorList>
            <person name="Haridas S."/>
            <person name="Albert R."/>
            <person name="Binder M."/>
            <person name="Bloem J."/>
            <person name="Labutti K."/>
            <person name="Salamov A."/>
            <person name="Andreopoulos B."/>
            <person name="Baker S."/>
            <person name="Barry K."/>
            <person name="Bills G."/>
            <person name="Bluhm B."/>
            <person name="Cannon C."/>
            <person name="Castanera R."/>
            <person name="Culley D."/>
            <person name="Daum C."/>
            <person name="Ezra D."/>
            <person name="Gonzalez J."/>
            <person name="Henrissat B."/>
            <person name="Kuo A."/>
            <person name="Liang C."/>
            <person name="Lipzen A."/>
            <person name="Lutzoni F."/>
            <person name="Magnuson J."/>
            <person name="Mondo S."/>
            <person name="Nolan M."/>
            <person name="Ohm R."/>
            <person name="Pangilinan J."/>
            <person name="Park H.-J."/>
            <person name="Ramirez L."/>
            <person name="Alfaro M."/>
            <person name="Sun H."/>
            <person name="Tritt A."/>
            <person name="Yoshinaga Y."/>
            <person name="Zwiers L.-H."/>
            <person name="Turgeon B."/>
            <person name="Goodwin S."/>
            <person name="Spatafora J."/>
            <person name="Crous P."/>
            <person name="Grigoriev I."/>
        </authorList>
    </citation>
    <scope>NUCLEOTIDE SEQUENCE</scope>
    <source>
        <strain evidence="2">Tuck. ex Michener</strain>
    </source>
</reference>
<organism evidence="2 3">
    <name type="scientific">Viridothelium virens</name>
    <name type="common">Speckled blister lichen</name>
    <name type="synonym">Trypethelium virens</name>
    <dbReference type="NCBI Taxonomy" id="1048519"/>
    <lineage>
        <taxon>Eukaryota</taxon>
        <taxon>Fungi</taxon>
        <taxon>Dikarya</taxon>
        <taxon>Ascomycota</taxon>
        <taxon>Pezizomycotina</taxon>
        <taxon>Dothideomycetes</taxon>
        <taxon>Dothideomycetes incertae sedis</taxon>
        <taxon>Trypetheliales</taxon>
        <taxon>Trypetheliaceae</taxon>
        <taxon>Viridothelium</taxon>
    </lineage>
</organism>
<dbReference type="Proteomes" id="UP000800092">
    <property type="component" value="Unassembled WGS sequence"/>
</dbReference>
<evidence type="ECO:0000256" key="1">
    <source>
        <dbReference type="SAM" id="MobiDB-lite"/>
    </source>
</evidence>
<dbReference type="AlphaFoldDB" id="A0A6A6GT11"/>
<name>A0A6A6GT11_VIRVR</name>
<dbReference type="OrthoDB" id="3886018at2759"/>
<feature type="non-terminal residue" evidence="2">
    <location>
        <position position="309"/>
    </location>
</feature>
<feature type="region of interest" description="Disordered" evidence="1">
    <location>
        <begin position="1"/>
        <end position="51"/>
    </location>
</feature>
<proteinExistence type="predicted"/>
<accession>A0A6A6GT11</accession>
<evidence type="ECO:0000313" key="3">
    <source>
        <dbReference type="Proteomes" id="UP000800092"/>
    </source>
</evidence>
<protein>
    <submittedName>
        <fullName evidence="2">Uncharacterized protein</fullName>
    </submittedName>
</protein>
<dbReference type="EMBL" id="ML991883">
    <property type="protein sequence ID" value="KAF2228926.1"/>
    <property type="molecule type" value="Genomic_DNA"/>
</dbReference>
<feature type="compositionally biased region" description="Polar residues" evidence="1">
    <location>
        <begin position="1"/>
        <end position="20"/>
    </location>
</feature>